<evidence type="ECO:0000256" key="20">
    <source>
        <dbReference type="PIRSR" id="PIRSR601508-3"/>
    </source>
</evidence>
<dbReference type="GO" id="GO:0046872">
    <property type="term" value="F:metal ion binding"/>
    <property type="evidence" value="ECO:0007669"/>
    <property type="project" value="UniProtKB-KW"/>
</dbReference>
<keyword evidence="4" id="KW-1003">Cell membrane</keyword>
<dbReference type="FunFam" id="3.40.190.10:FF:000009">
    <property type="entry name" value="Putative glutamate receptor ionotropic NMDA 2B"/>
    <property type="match status" value="1"/>
</dbReference>
<feature type="region of interest" description="Disordered" evidence="21">
    <location>
        <begin position="919"/>
        <end position="950"/>
    </location>
</feature>
<protein>
    <submittedName>
        <fullName evidence="26">Glutamate [NMDA] receptor subunit 1</fullName>
    </submittedName>
</protein>
<reference evidence="27" key="1">
    <citation type="submission" date="2017-01" db="EMBL/GenBank/DDBJ databases">
        <title>Comparative genomics of anhydrobiosis in the tardigrade Hypsibius dujardini.</title>
        <authorList>
            <person name="Yoshida Y."/>
            <person name="Koutsovoulos G."/>
            <person name="Laetsch D."/>
            <person name="Stevens L."/>
            <person name="Kumar S."/>
            <person name="Horikawa D."/>
            <person name="Ishino K."/>
            <person name="Komine S."/>
            <person name="Tomita M."/>
            <person name="Blaxter M."/>
            <person name="Arakawa K."/>
        </authorList>
    </citation>
    <scope>NUCLEOTIDE SEQUENCE [LARGE SCALE GENOMIC DNA]</scope>
    <source>
        <strain evidence="27">Z151</strain>
    </source>
</reference>
<keyword evidence="23" id="KW-0732">Signal</keyword>
<keyword evidence="10" id="KW-0406">Ion transport</keyword>
<keyword evidence="7" id="KW-0862">Zinc</keyword>
<keyword evidence="5 22" id="KW-0812">Transmembrane</keyword>
<dbReference type="CDD" id="cd06379">
    <property type="entry name" value="PBP1_iGluR_NMDA_NR1"/>
    <property type="match status" value="1"/>
</dbReference>
<keyword evidence="27" id="KW-1185">Reference proteome</keyword>
<dbReference type="Gene3D" id="1.10.287.70">
    <property type="match status" value="1"/>
</dbReference>
<evidence type="ECO:0000259" key="25">
    <source>
        <dbReference type="SMART" id="SM00918"/>
    </source>
</evidence>
<feature type="chain" id="PRO_5010718929" evidence="23">
    <location>
        <begin position="45"/>
        <end position="950"/>
    </location>
</feature>
<feature type="binding site" evidence="18">
    <location>
        <position position="762"/>
    </location>
    <ligand>
        <name>L-glutamate</name>
        <dbReference type="ChEBI" id="CHEBI:29985"/>
    </ligand>
</feature>
<dbReference type="SUPFAM" id="SSF53822">
    <property type="entry name" value="Periplasmic binding protein-like I"/>
    <property type="match status" value="1"/>
</dbReference>
<dbReference type="SUPFAM" id="SSF53850">
    <property type="entry name" value="Periplasmic binding protein-like II"/>
    <property type="match status" value="1"/>
</dbReference>
<evidence type="ECO:0000256" key="12">
    <source>
        <dbReference type="ARBA" id="ARBA00023170"/>
    </source>
</evidence>
<feature type="domain" description="Ionotropic glutamate receptor L-glutamate and glycine-binding" evidence="25">
    <location>
        <begin position="471"/>
        <end position="536"/>
    </location>
</feature>
<evidence type="ECO:0000256" key="21">
    <source>
        <dbReference type="SAM" id="MobiDB-lite"/>
    </source>
</evidence>
<feature type="site" description="Interaction with the cone snail toxin Con-ikot-ikot" evidence="19">
    <location>
        <position position="724"/>
    </location>
</feature>
<keyword evidence="13" id="KW-0325">Glycoprotein</keyword>
<dbReference type="AlphaFoldDB" id="A0A1W0WTE7"/>
<dbReference type="Gene3D" id="3.40.190.10">
    <property type="entry name" value="Periplasmic binding protein-like II"/>
    <property type="match status" value="2"/>
</dbReference>
<dbReference type="OrthoDB" id="5984008at2759"/>
<sequence>MRLFRLAQLGPLTLAADQSVPSSSSLRLLILCLLFFLSSPPGSGTSALTINIGALLDSEQHRLFFLKSIQEVNAHRLSNLPDGLTLNGTVITIQTSPIWTAMEVCQGLLATPVHAILIHHPALPGFQLASAAASYTAGFYRIPIISISSRESSFSDKSIHKSFLRTVPPFTHQADIWVAILLHFGWKKIVVIVSGTQDGRMLLGRLQTRLETEDITIEKNIELAPGAVNITVDLEAMRELHSRVYLLYAEERDAEKVYHHARLAGLFDSGHVWLVTEQALGAANAPTGTLGLKLLHNGQVEEHIRDTIQVVTQALAVSFSEHILSDPPNTCNDTAFTWKDGPSFLQNMLKQTVANGRTGMVAFDEIGDRRTAEYQVINVLPGGHYLVVGACQTDTDSQNTLKLTLDRRKMVWPGGMREVPKGFMVSTHLKVLTVMEPPFTFVDKTVSNASECEDVFQGLLCYEDAQVHHDLLNIADNPAREFCCYGYSIDLLKNLSVTVNFTFDLHLSTHTQHVTTEKNNATEEAVWSGVLGQLIQGDGALAVAALTIMPEHAKYVDFSKPFKYLGITILEKKQPKSSTLNSFFQPFTNDLWVLVMVCLHVVALAMYLLDRFSPFSRYVLPESNEPEDDALNLSSAMWFAWGVLLNSGIGEGTPRSFGGRVLGMVWAGFAMIMVASYTANLAAFLVLDRPQSRLSGVNDARLRNPSENFTFATVRGSAVDLYFRRQVELATMYRIMEKRNYETSDNAVAAVKSGELQAFIWDSARLEYEAAKDKECELVTAGELFGRSGYGVALRKNSPWTSKITLAILGFHENGFMESLDNKYIYMRNDTQCVADENAPATLGLKNMAGVFILVGMGIAGGIILIIIEITYKRQQVKKQRIARITRTAYDRWRRTVERRKKERVRTFNAVLTRAATLDMSNRTGSQNPSREPSPNKRKLERGITMSAGI</sequence>
<evidence type="ECO:0000256" key="4">
    <source>
        <dbReference type="ARBA" id="ARBA00022475"/>
    </source>
</evidence>
<dbReference type="InterPro" id="IPR049873">
    <property type="entry name" value="NMDA1-like_N"/>
</dbReference>
<dbReference type="SMART" id="SM00079">
    <property type="entry name" value="PBPe"/>
    <property type="match status" value="1"/>
</dbReference>
<feature type="site" description="Crucial to convey clamshell closure to channel opening" evidence="19">
    <location>
        <position position="694"/>
    </location>
</feature>
<comment type="subcellular location">
    <subcellularLocation>
        <location evidence="1">Cell membrane</location>
        <topology evidence="1">Multi-pass membrane protein</topology>
    </subcellularLocation>
    <subcellularLocation>
        <location evidence="17">Postsynaptic cell membrane</location>
    </subcellularLocation>
</comment>
<dbReference type="InterPro" id="IPR015683">
    <property type="entry name" value="Ionotropic_Glu_rcpt"/>
</dbReference>
<dbReference type="Pfam" id="PF00060">
    <property type="entry name" value="Lig_chan"/>
    <property type="match status" value="1"/>
</dbReference>
<evidence type="ECO:0000256" key="9">
    <source>
        <dbReference type="ARBA" id="ARBA00023018"/>
    </source>
</evidence>
<dbReference type="InterPro" id="IPR001320">
    <property type="entry name" value="Iontro_rcpt_C"/>
</dbReference>
<comment type="similarity">
    <text evidence="2">Belongs to the glutamate-gated ion channel (TC 1.A.10.1) family.</text>
</comment>
<evidence type="ECO:0000313" key="26">
    <source>
        <dbReference type="EMBL" id="OQV18471.1"/>
    </source>
</evidence>
<accession>A0A1W0WTE7</accession>
<dbReference type="PANTHER" id="PTHR18966">
    <property type="entry name" value="IONOTROPIC GLUTAMATE RECEPTOR"/>
    <property type="match status" value="1"/>
</dbReference>
<dbReference type="SMART" id="SM00918">
    <property type="entry name" value="Lig_chan-Glu_bd"/>
    <property type="match status" value="1"/>
</dbReference>
<dbReference type="GO" id="GO:0015276">
    <property type="term" value="F:ligand-gated monoatomic ion channel activity"/>
    <property type="evidence" value="ECO:0007669"/>
    <property type="project" value="InterPro"/>
</dbReference>
<keyword evidence="16" id="KW-0407">Ion channel</keyword>
<evidence type="ECO:0000256" key="11">
    <source>
        <dbReference type="ARBA" id="ARBA00023136"/>
    </source>
</evidence>
<dbReference type="InterPro" id="IPR019594">
    <property type="entry name" value="Glu/Gly-bd"/>
</dbReference>
<dbReference type="Proteomes" id="UP000192578">
    <property type="component" value="Unassembled WGS sequence"/>
</dbReference>
<dbReference type="SUPFAM" id="SSF81324">
    <property type="entry name" value="Voltage-gated potassium channels"/>
    <property type="match status" value="1"/>
</dbReference>
<feature type="disulfide bond" evidence="20">
    <location>
        <begin position="776"/>
        <end position="833"/>
    </location>
</feature>
<dbReference type="GO" id="GO:0045211">
    <property type="term" value="C:postsynaptic membrane"/>
    <property type="evidence" value="ECO:0007669"/>
    <property type="project" value="UniProtKB-SubCell"/>
</dbReference>
<evidence type="ECO:0000256" key="14">
    <source>
        <dbReference type="ARBA" id="ARBA00023257"/>
    </source>
</evidence>
<evidence type="ECO:0000256" key="16">
    <source>
        <dbReference type="ARBA" id="ARBA00023303"/>
    </source>
</evidence>
<dbReference type="GO" id="GO:0038023">
    <property type="term" value="F:signaling receptor activity"/>
    <property type="evidence" value="ECO:0007669"/>
    <property type="project" value="InterPro"/>
</dbReference>
<dbReference type="EMBL" id="MTYJ01000049">
    <property type="protein sequence ID" value="OQV18471.1"/>
    <property type="molecule type" value="Genomic_DNA"/>
</dbReference>
<comment type="caution">
    <text evidence="26">The sequence shown here is derived from an EMBL/GenBank/DDBJ whole genome shotgun (WGS) entry which is preliminary data.</text>
</comment>
<evidence type="ECO:0000256" key="6">
    <source>
        <dbReference type="ARBA" id="ARBA00022723"/>
    </source>
</evidence>
<keyword evidence="15" id="KW-1071">Ligand-gated ion channel</keyword>
<evidence type="ECO:0000256" key="18">
    <source>
        <dbReference type="PIRSR" id="PIRSR601508-1"/>
    </source>
</evidence>
<keyword evidence="12 26" id="KW-0675">Receptor</keyword>
<feature type="transmembrane region" description="Helical" evidence="22">
    <location>
        <begin position="851"/>
        <end position="872"/>
    </location>
</feature>
<gene>
    <name evidence="26" type="ORF">BV898_07480</name>
</gene>
<dbReference type="FunFam" id="3.40.190.10:FF:000010">
    <property type="entry name" value="glutamate receptor ionotropic, NMDA 1 isoform X1"/>
    <property type="match status" value="1"/>
</dbReference>
<evidence type="ECO:0000256" key="5">
    <source>
        <dbReference type="ARBA" id="ARBA00022692"/>
    </source>
</evidence>
<keyword evidence="14" id="KW-0628">Postsynaptic cell membrane</keyword>
<evidence type="ECO:0000256" key="23">
    <source>
        <dbReference type="SAM" id="SignalP"/>
    </source>
</evidence>
<keyword evidence="6" id="KW-0479">Metal-binding</keyword>
<dbReference type="InterPro" id="IPR028082">
    <property type="entry name" value="Peripla_BP_I"/>
</dbReference>
<feature type="transmembrane region" description="Helical" evidence="22">
    <location>
        <begin position="661"/>
        <end position="687"/>
    </location>
</feature>
<evidence type="ECO:0000256" key="7">
    <source>
        <dbReference type="ARBA" id="ARBA00022833"/>
    </source>
</evidence>
<evidence type="ECO:0000256" key="19">
    <source>
        <dbReference type="PIRSR" id="PIRSR601508-2"/>
    </source>
</evidence>
<evidence type="ECO:0000256" key="17">
    <source>
        <dbReference type="ARBA" id="ARBA00034100"/>
    </source>
</evidence>
<feature type="transmembrane region" description="Helical" evidence="22">
    <location>
        <begin position="591"/>
        <end position="609"/>
    </location>
</feature>
<feature type="domain" description="Ionotropic glutamate receptor C-terminal" evidence="24">
    <location>
        <begin position="464"/>
        <end position="827"/>
    </location>
</feature>
<evidence type="ECO:0000256" key="8">
    <source>
        <dbReference type="ARBA" id="ARBA00022989"/>
    </source>
</evidence>
<evidence type="ECO:0000313" key="27">
    <source>
        <dbReference type="Proteomes" id="UP000192578"/>
    </source>
</evidence>
<dbReference type="Pfam" id="PF01094">
    <property type="entry name" value="ANF_receptor"/>
    <property type="match status" value="1"/>
</dbReference>
<keyword evidence="8 22" id="KW-1133">Transmembrane helix</keyword>
<dbReference type="Gene3D" id="3.40.50.2300">
    <property type="match status" value="2"/>
</dbReference>
<evidence type="ECO:0000256" key="15">
    <source>
        <dbReference type="ARBA" id="ARBA00023286"/>
    </source>
</evidence>
<evidence type="ECO:0000256" key="1">
    <source>
        <dbReference type="ARBA" id="ARBA00004651"/>
    </source>
</evidence>
<proteinExistence type="inferred from homology"/>
<dbReference type="InterPro" id="IPR001508">
    <property type="entry name" value="Iono_Glu_rcpt_met"/>
</dbReference>
<evidence type="ECO:0000256" key="10">
    <source>
        <dbReference type="ARBA" id="ARBA00023065"/>
    </source>
</evidence>
<dbReference type="PRINTS" id="PR00177">
    <property type="entry name" value="NMDARECEPTOR"/>
</dbReference>
<evidence type="ECO:0000259" key="24">
    <source>
        <dbReference type="SMART" id="SM00079"/>
    </source>
</evidence>
<evidence type="ECO:0000256" key="13">
    <source>
        <dbReference type="ARBA" id="ARBA00023180"/>
    </source>
</evidence>
<keyword evidence="9" id="KW-0770">Synapse</keyword>
<evidence type="ECO:0000256" key="2">
    <source>
        <dbReference type="ARBA" id="ARBA00008685"/>
    </source>
</evidence>
<dbReference type="Pfam" id="PF10613">
    <property type="entry name" value="Lig_chan-Glu_bd"/>
    <property type="match status" value="1"/>
</dbReference>
<evidence type="ECO:0000256" key="3">
    <source>
        <dbReference type="ARBA" id="ARBA00022448"/>
    </source>
</evidence>
<feature type="signal peptide" evidence="23">
    <location>
        <begin position="1"/>
        <end position="44"/>
    </location>
</feature>
<name>A0A1W0WTE7_HYPEX</name>
<evidence type="ECO:0000256" key="22">
    <source>
        <dbReference type="SAM" id="Phobius"/>
    </source>
</evidence>
<organism evidence="26 27">
    <name type="scientific">Hypsibius exemplaris</name>
    <name type="common">Freshwater tardigrade</name>
    <dbReference type="NCBI Taxonomy" id="2072580"/>
    <lineage>
        <taxon>Eukaryota</taxon>
        <taxon>Metazoa</taxon>
        <taxon>Ecdysozoa</taxon>
        <taxon>Tardigrada</taxon>
        <taxon>Eutardigrada</taxon>
        <taxon>Parachela</taxon>
        <taxon>Hypsibioidea</taxon>
        <taxon>Hypsibiidae</taxon>
        <taxon>Hypsibius</taxon>
    </lineage>
</organism>
<dbReference type="InterPro" id="IPR001828">
    <property type="entry name" value="ANF_lig-bd_rcpt"/>
</dbReference>
<keyword evidence="20" id="KW-1015">Disulfide bond</keyword>
<keyword evidence="11 22" id="KW-0472">Membrane</keyword>
<keyword evidence="3" id="KW-0813">Transport</keyword>
<feature type="binding site" evidence="18">
    <location>
        <position position="547"/>
    </location>
    <ligand>
        <name>L-glutamate</name>
        <dbReference type="ChEBI" id="CHEBI:29985"/>
    </ligand>
</feature>
<feature type="compositionally biased region" description="Polar residues" evidence="21">
    <location>
        <begin position="919"/>
        <end position="933"/>
    </location>
</feature>